<keyword evidence="5" id="KW-1133">Transmembrane helix</keyword>
<name>A0A170APD5_ABSGL</name>
<dbReference type="Proteomes" id="UP000078561">
    <property type="component" value="Unassembled WGS sequence"/>
</dbReference>
<dbReference type="GO" id="GO:1990456">
    <property type="term" value="P:mitochondrion-endoplasmic reticulum membrane tethering"/>
    <property type="evidence" value="ECO:0007669"/>
    <property type="project" value="TreeGrafter"/>
</dbReference>
<feature type="compositionally biased region" description="Polar residues" evidence="9">
    <location>
        <begin position="755"/>
        <end position="766"/>
    </location>
</feature>
<feature type="compositionally biased region" description="Basic and acidic residues" evidence="9">
    <location>
        <begin position="552"/>
        <end position="580"/>
    </location>
</feature>
<keyword evidence="6" id="KW-0445">Lipid transport</keyword>
<feature type="domain" description="SMP-LTD" evidence="10">
    <location>
        <begin position="200"/>
        <end position="386"/>
    </location>
</feature>
<feature type="region of interest" description="Disordered" evidence="9">
    <location>
        <begin position="780"/>
        <end position="837"/>
    </location>
</feature>
<feature type="region of interest" description="Disordered" evidence="9">
    <location>
        <begin position="445"/>
        <end position="626"/>
    </location>
</feature>
<keyword evidence="8" id="KW-0472">Membrane</keyword>
<feature type="compositionally biased region" description="Polar residues" evidence="9">
    <location>
        <begin position="596"/>
        <end position="606"/>
    </location>
</feature>
<dbReference type="GO" id="GO:0015914">
    <property type="term" value="P:phospholipid transport"/>
    <property type="evidence" value="ECO:0007669"/>
    <property type="project" value="TreeGrafter"/>
</dbReference>
<dbReference type="GO" id="GO:0008289">
    <property type="term" value="F:lipid binding"/>
    <property type="evidence" value="ECO:0007669"/>
    <property type="project" value="UniProtKB-KW"/>
</dbReference>
<dbReference type="PANTHER" id="PTHR13466:SF19">
    <property type="entry name" value="NUCLEUS-VACUOLE JUNCTION PROTEIN 2"/>
    <property type="match status" value="1"/>
</dbReference>
<dbReference type="GO" id="GO:0005789">
    <property type="term" value="C:endoplasmic reticulum membrane"/>
    <property type="evidence" value="ECO:0007669"/>
    <property type="project" value="UniProtKB-SubCell"/>
</dbReference>
<evidence type="ECO:0000313" key="12">
    <source>
        <dbReference type="Proteomes" id="UP000078561"/>
    </source>
</evidence>
<organism evidence="11">
    <name type="scientific">Absidia glauca</name>
    <name type="common">Pin mould</name>
    <dbReference type="NCBI Taxonomy" id="4829"/>
    <lineage>
        <taxon>Eukaryota</taxon>
        <taxon>Fungi</taxon>
        <taxon>Fungi incertae sedis</taxon>
        <taxon>Mucoromycota</taxon>
        <taxon>Mucoromycotina</taxon>
        <taxon>Mucoromycetes</taxon>
        <taxon>Mucorales</taxon>
        <taxon>Cunninghamellaceae</taxon>
        <taxon>Absidia</taxon>
    </lineage>
</organism>
<evidence type="ECO:0000256" key="2">
    <source>
        <dbReference type="ARBA" id="ARBA00022448"/>
    </source>
</evidence>
<dbReference type="PANTHER" id="PTHR13466">
    <property type="entry name" value="TEX2 PROTEIN-RELATED"/>
    <property type="match status" value="1"/>
</dbReference>
<evidence type="ECO:0000313" key="11">
    <source>
        <dbReference type="EMBL" id="SAM07900.1"/>
    </source>
</evidence>
<dbReference type="EMBL" id="LT554871">
    <property type="protein sequence ID" value="SAM07900.1"/>
    <property type="molecule type" value="Genomic_DNA"/>
</dbReference>
<dbReference type="SUPFAM" id="SSF50729">
    <property type="entry name" value="PH domain-like"/>
    <property type="match status" value="1"/>
</dbReference>
<keyword evidence="12" id="KW-1185">Reference proteome</keyword>
<feature type="compositionally biased region" description="Low complexity" evidence="9">
    <location>
        <begin position="452"/>
        <end position="465"/>
    </location>
</feature>
<feature type="compositionally biased region" description="Polar residues" evidence="9">
    <location>
        <begin position="525"/>
        <end position="546"/>
    </location>
</feature>
<evidence type="ECO:0000256" key="8">
    <source>
        <dbReference type="ARBA" id="ARBA00023136"/>
    </source>
</evidence>
<evidence type="ECO:0000256" key="6">
    <source>
        <dbReference type="ARBA" id="ARBA00023055"/>
    </source>
</evidence>
<dbReference type="PROSITE" id="PS51847">
    <property type="entry name" value="SMP"/>
    <property type="match status" value="1"/>
</dbReference>
<evidence type="ECO:0000256" key="1">
    <source>
        <dbReference type="ARBA" id="ARBA00004586"/>
    </source>
</evidence>
<keyword evidence="4" id="KW-0256">Endoplasmic reticulum</keyword>
<dbReference type="AlphaFoldDB" id="A0A170APD5"/>
<evidence type="ECO:0000256" key="4">
    <source>
        <dbReference type="ARBA" id="ARBA00022824"/>
    </source>
</evidence>
<sequence>MTLPQSSPGIRSVAQEVDVTTCHNYGTKKGWIRLSSNYQQNSPTMGKKKQQSKQNGEGYGVLKQGILKVYNNESQQVCEWTIDLNDYDVSIYPPGRQEHTLFSRSVALRLQRKPATDTKDAAYDNSPTPTTTQDKEIFFSCTRPIDKEDWYFGFVSVANSLPTSRRAIPFDPMAVASLITFVGKENHPVSEQNQQQQQQEQQRIPWFNAVLGRTFLGIYKTQRLQHFVFETLAKKTAKMKTPGFLGDIQVRSVDLGHAIPFVTNPTLVALHPDGTLVLDAQVDYNGGFKVVVETTVGGTFSIRVPLLLSLTLRSLSGTIRFKIKPPPSNRYWIGFCTMPTMKWSIVPAVSNCNVKISMVTKIIESKIRRLMTENMVLPNMEDIPFAKSDGLGGIFHNPTLDSLAGATDSTGGDLALDGGLQADPTIPNDDDLDSSLQQSFIINGSNDQEAVSTSIDPYSTSSPSSGRWSKFFNTRRRKNTASSGTPGPSSTTPSSTPLTASLAPSTTTPSSTPSTSSLAPSSTTQHTVIPNESPKNNNQSYLSIQVCNDMRGGNDDHQGPKLKANDVRDHIQSDTTRDINSDDDDTDQGTKERTSNADTNNDSINGSKKDTDISNPSAVLGGPYHISPSGTASSLANLASSKTLPTDTVADPTPPSDNDLAKDDDGNSITSTKSTRRKRIYNAAGYIFSKGKGLANELRDHRQQDLQVKRQQSLLHYNDQLQDMRRRCNENTTRRLSTSSTSSSSSSTMVDSLHQGPSSETPSLRQKSIPPLHLIHSDDIPATYDLTPQDRCASDDKPPLPPRRPHRKSAPPPLSSSPPSLHSFHDNSDGDIHPSPR</sequence>
<comment type="subcellular location">
    <subcellularLocation>
        <location evidence="1">Endoplasmic reticulum membrane</location>
    </subcellularLocation>
</comment>
<evidence type="ECO:0000259" key="10">
    <source>
        <dbReference type="PROSITE" id="PS51847"/>
    </source>
</evidence>
<feature type="region of interest" description="Disordered" evidence="9">
    <location>
        <begin position="644"/>
        <end position="676"/>
    </location>
</feature>
<gene>
    <name evidence="11" type="primary">ABSGL_13558.1 scaffold 14267</name>
</gene>
<feature type="compositionally biased region" description="Low complexity" evidence="9">
    <location>
        <begin position="480"/>
        <end position="524"/>
    </location>
</feature>
<proteinExistence type="predicted"/>
<evidence type="ECO:0000256" key="9">
    <source>
        <dbReference type="SAM" id="MobiDB-lite"/>
    </source>
</evidence>
<evidence type="ECO:0000256" key="5">
    <source>
        <dbReference type="ARBA" id="ARBA00022989"/>
    </source>
</evidence>
<keyword evidence="2" id="KW-0813">Transport</keyword>
<evidence type="ECO:0000256" key="7">
    <source>
        <dbReference type="ARBA" id="ARBA00023121"/>
    </source>
</evidence>
<evidence type="ECO:0000256" key="3">
    <source>
        <dbReference type="ARBA" id="ARBA00022692"/>
    </source>
</evidence>
<protein>
    <recommendedName>
        <fullName evidence="10">SMP-LTD domain-containing protein</fullName>
    </recommendedName>
</protein>
<keyword evidence="7" id="KW-0446">Lipid-binding</keyword>
<feature type="compositionally biased region" description="Low complexity" evidence="9">
    <location>
        <begin position="737"/>
        <end position="748"/>
    </location>
</feature>
<dbReference type="FunCoup" id="A0A170APD5">
    <property type="interactions" value="31"/>
</dbReference>
<dbReference type="CDD" id="cd21675">
    <property type="entry name" value="SMP_TEX2"/>
    <property type="match status" value="1"/>
</dbReference>
<dbReference type="STRING" id="4829.A0A170APD5"/>
<accession>A0A170APD5</accession>
<dbReference type="OrthoDB" id="26740at2759"/>
<dbReference type="InterPro" id="IPR031468">
    <property type="entry name" value="SMP_LBD"/>
</dbReference>
<reference evidence="11" key="1">
    <citation type="submission" date="2016-04" db="EMBL/GenBank/DDBJ databases">
        <authorList>
            <person name="Evans L.H."/>
            <person name="Alamgir A."/>
            <person name="Owens N."/>
            <person name="Weber N.D."/>
            <person name="Virtaneva K."/>
            <person name="Barbian K."/>
            <person name="Babar A."/>
            <person name="Rosenke K."/>
        </authorList>
    </citation>
    <scope>NUCLEOTIDE SEQUENCE [LARGE SCALE GENOMIC DNA]</scope>
    <source>
        <strain evidence="11">CBS 101.48</strain>
    </source>
</reference>
<keyword evidence="3" id="KW-0812">Transmembrane</keyword>
<dbReference type="InParanoid" id="A0A170APD5"/>
<feature type="compositionally biased region" description="Basic and acidic residues" evidence="9">
    <location>
        <begin position="823"/>
        <end position="837"/>
    </location>
</feature>
<feature type="region of interest" description="Disordered" evidence="9">
    <location>
        <begin position="730"/>
        <end position="766"/>
    </location>
</feature>
<dbReference type="GO" id="GO:0032865">
    <property type="term" value="C:ERMES complex"/>
    <property type="evidence" value="ECO:0007669"/>
    <property type="project" value="TreeGrafter"/>
</dbReference>